<reference evidence="2 3" key="1">
    <citation type="submission" date="2021-03" db="EMBL/GenBank/DDBJ databases">
        <title>Antimicrobial resistance genes in bacteria isolated from Japanese honey, and their potential for conferring macrolide and lincosamide resistance in the American foulbrood pathogen Paenibacillus larvae.</title>
        <authorList>
            <person name="Okamoto M."/>
            <person name="Kumagai M."/>
            <person name="Kanamori H."/>
            <person name="Takamatsu D."/>
        </authorList>
    </citation>
    <scope>NUCLEOTIDE SEQUENCE [LARGE SCALE GENOMIC DNA]</scope>
    <source>
        <strain evidence="2 3">J42TS3</strain>
    </source>
</reference>
<protein>
    <submittedName>
        <fullName evidence="2">Uncharacterized protein</fullName>
    </submittedName>
</protein>
<feature type="compositionally biased region" description="Basic and acidic residues" evidence="1">
    <location>
        <begin position="15"/>
        <end position="25"/>
    </location>
</feature>
<keyword evidence="3" id="KW-1185">Reference proteome</keyword>
<dbReference type="Proteomes" id="UP000679992">
    <property type="component" value="Unassembled WGS sequence"/>
</dbReference>
<feature type="region of interest" description="Disordered" evidence="1">
    <location>
        <begin position="1"/>
        <end position="25"/>
    </location>
</feature>
<evidence type="ECO:0000256" key="1">
    <source>
        <dbReference type="SAM" id="MobiDB-lite"/>
    </source>
</evidence>
<feature type="compositionally biased region" description="Polar residues" evidence="1">
    <location>
        <begin position="1"/>
        <end position="14"/>
    </location>
</feature>
<dbReference type="EMBL" id="BOSL01000003">
    <property type="protein sequence ID" value="GIP52193.1"/>
    <property type="molecule type" value="Genomic_DNA"/>
</dbReference>
<evidence type="ECO:0000313" key="2">
    <source>
        <dbReference type="EMBL" id="GIP52193.1"/>
    </source>
</evidence>
<evidence type="ECO:0000313" key="3">
    <source>
        <dbReference type="Proteomes" id="UP000679992"/>
    </source>
</evidence>
<dbReference type="RefSeq" id="WP_280520362.1">
    <property type="nucleotide sequence ID" value="NZ_BOSL01000003.1"/>
</dbReference>
<name>A0ABQ4M8C7_9BACL</name>
<proteinExistence type="predicted"/>
<gene>
    <name evidence="2" type="ORF">J42TS3_12280</name>
</gene>
<organism evidence="2 3">
    <name type="scientific">Paenibacillus vini</name>
    <dbReference type="NCBI Taxonomy" id="1476024"/>
    <lineage>
        <taxon>Bacteria</taxon>
        <taxon>Bacillati</taxon>
        <taxon>Bacillota</taxon>
        <taxon>Bacilli</taxon>
        <taxon>Bacillales</taxon>
        <taxon>Paenibacillaceae</taxon>
        <taxon>Paenibacillus</taxon>
    </lineage>
</organism>
<sequence length="40" mass="4922">MEQQQETSEMQVQHQQEDIQRDEERMLTVDDILEFYAGRH</sequence>
<comment type="caution">
    <text evidence="2">The sequence shown here is derived from an EMBL/GenBank/DDBJ whole genome shotgun (WGS) entry which is preliminary data.</text>
</comment>
<accession>A0ABQ4M8C7</accession>